<dbReference type="OrthoDB" id="8300194at2759"/>
<dbReference type="InterPro" id="IPR011009">
    <property type="entry name" value="Kinase-like_dom_sf"/>
</dbReference>
<dbReference type="GO" id="GO:0016301">
    <property type="term" value="F:kinase activity"/>
    <property type="evidence" value="ECO:0007669"/>
    <property type="project" value="UniProtKB-KW"/>
</dbReference>
<dbReference type="EMBL" id="KV749545">
    <property type="protein sequence ID" value="OCL08963.1"/>
    <property type="molecule type" value="Genomic_DNA"/>
</dbReference>
<reference evidence="2 3" key="1">
    <citation type="journal article" date="2016" name="Nat. Commun.">
        <title>Ectomycorrhizal ecology is imprinted in the genome of the dominant symbiotic fungus Cenococcum geophilum.</title>
        <authorList>
            <consortium name="DOE Joint Genome Institute"/>
            <person name="Peter M."/>
            <person name="Kohler A."/>
            <person name="Ohm R.A."/>
            <person name="Kuo A."/>
            <person name="Krutzmann J."/>
            <person name="Morin E."/>
            <person name="Arend M."/>
            <person name="Barry K.W."/>
            <person name="Binder M."/>
            <person name="Choi C."/>
            <person name="Clum A."/>
            <person name="Copeland A."/>
            <person name="Grisel N."/>
            <person name="Haridas S."/>
            <person name="Kipfer T."/>
            <person name="LaButti K."/>
            <person name="Lindquist E."/>
            <person name="Lipzen A."/>
            <person name="Maire R."/>
            <person name="Meier B."/>
            <person name="Mihaltcheva S."/>
            <person name="Molinier V."/>
            <person name="Murat C."/>
            <person name="Poggeler S."/>
            <person name="Quandt C.A."/>
            <person name="Sperisen C."/>
            <person name="Tritt A."/>
            <person name="Tisserant E."/>
            <person name="Crous P.W."/>
            <person name="Henrissat B."/>
            <person name="Nehls U."/>
            <person name="Egli S."/>
            <person name="Spatafora J.W."/>
            <person name="Grigoriev I.V."/>
            <person name="Martin F.M."/>
        </authorList>
    </citation>
    <scope>NUCLEOTIDE SEQUENCE [LARGE SCALE GENOMIC DNA]</scope>
    <source>
        <strain evidence="2 3">CBS 207.34</strain>
    </source>
</reference>
<organism evidence="2 3">
    <name type="scientific">Glonium stellatum</name>
    <dbReference type="NCBI Taxonomy" id="574774"/>
    <lineage>
        <taxon>Eukaryota</taxon>
        <taxon>Fungi</taxon>
        <taxon>Dikarya</taxon>
        <taxon>Ascomycota</taxon>
        <taxon>Pezizomycotina</taxon>
        <taxon>Dothideomycetes</taxon>
        <taxon>Pleosporomycetidae</taxon>
        <taxon>Gloniales</taxon>
        <taxon>Gloniaceae</taxon>
        <taxon>Glonium</taxon>
    </lineage>
</organism>
<sequence length="281" mass="32003">MGTSDAVGPTPIRPTRDSRTIHNTWIRRFLAIAAVKILGPFMAKQSVVVFLPMGICVKSGIFTRLSEATTMKFISENTTIPVPKVYCSFIHNGRVYIVMERIQGEMLARVWRTKSEDSRAKILGQLKNIVDQLRAIPHPSDLGIANVDGGPLYDGRLRSEPFGPFDSVQDFHRFLRRGLKREPGYELEIDQMMELQDGPWPSPVLTHADLSSLNILVCGDEVVGILDWETAGWYPSYWEYTTANQVNLRNHFWKDVIDQFLDPMPRELVMDSIRLKHFGDV</sequence>
<name>A0A8E2F2A2_9PEZI</name>
<keyword evidence="3" id="KW-1185">Reference proteome</keyword>
<keyword evidence="2" id="KW-0418">Kinase</keyword>
<dbReference type="Proteomes" id="UP000250140">
    <property type="component" value="Unassembled WGS sequence"/>
</dbReference>
<dbReference type="InterPro" id="IPR002575">
    <property type="entry name" value="Aminoglycoside_PTrfase"/>
</dbReference>
<dbReference type="InterPro" id="IPR051678">
    <property type="entry name" value="AGP_Transferase"/>
</dbReference>
<protein>
    <submittedName>
        <fullName evidence="2">Kinase-like protein</fullName>
    </submittedName>
</protein>
<evidence type="ECO:0000313" key="3">
    <source>
        <dbReference type="Proteomes" id="UP000250140"/>
    </source>
</evidence>
<feature type="domain" description="Aminoglycoside phosphotransferase" evidence="1">
    <location>
        <begin position="67"/>
        <end position="243"/>
    </location>
</feature>
<dbReference type="PANTHER" id="PTHR21310:SF55">
    <property type="entry name" value="AMINOGLYCOSIDE PHOSPHOTRANSFERASE DOMAIN-CONTAINING PROTEIN"/>
    <property type="match status" value="1"/>
</dbReference>
<dbReference type="Pfam" id="PF01636">
    <property type="entry name" value="APH"/>
    <property type="match status" value="1"/>
</dbReference>
<gene>
    <name evidence="2" type="ORF">AOQ84DRAFT_30740</name>
</gene>
<dbReference type="SUPFAM" id="SSF56112">
    <property type="entry name" value="Protein kinase-like (PK-like)"/>
    <property type="match status" value="1"/>
</dbReference>
<dbReference type="PANTHER" id="PTHR21310">
    <property type="entry name" value="AMINOGLYCOSIDE PHOSPHOTRANSFERASE-RELATED-RELATED"/>
    <property type="match status" value="1"/>
</dbReference>
<evidence type="ECO:0000259" key="1">
    <source>
        <dbReference type="Pfam" id="PF01636"/>
    </source>
</evidence>
<dbReference type="Gene3D" id="3.90.1200.10">
    <property type="match status" value="1"/>
</dbReference>
<evidence type="ECO:0000313" key="2">
    <source>
        <dbReference type="EMBL" id="OCL08963.1"/>
    </source>
</evidence>
<accession>A0A8E2F2A2</accession>
<proteinExistence type="predicted"/>
<keyword evidence="2" id="KW-0808">Transferase</keyword>
<dbReference type="AlphaFoldDB" id="A0A8E2F2A2"/>
<dbReference type="CDD" id="cd05120">
    <property type="entry name" value="APH_ChoK_like"/>
    <property type="match status" value="1"/>
</dbReference>